<dbReference type="STRING" id="452.Lspi_2539"/>
<gene>
    <name evidence="2" type="ORF">Lspi_2539</name>
</gene>
<feature type="region of interest" description="Disordered" evidence="1">
    <location>
        <begin position="63"/>
        <end position="85"/>
    </location>
</feature>
<dbReference type="PATRIC" id="fig|452.5.peg.2809"/>
<dbReference type="EMBL" id="LNYX01000031">
    <property type="protein sequence ID" value="KTD61909.1"/>
    <property type="molecule type" value="Genomic_DNA"/>
</dbReference>
<accession>A0A0W0YYC0</accession>
<dbReference type="Proteomes" id="UP000054877">
    <property type="component" value="Unassembled WGS sequence"/>
</dbReference>
<reference evidence="2 3" key="1">
    <citation type="submission" date="2015-11" db="EMBL/GenBank/DDBJ databases">
        <title>Genomic analysis of 38 Legionella species identifies large and diverse effector repertoires.</title>
        <authorList>
            <person name="Burstein D."/>
            <person name="Amaro F."/>
            <person name="Zusman T."/>
            <person name="Lifshitz Z."/>
            <person name="Cohen O."/>
            <person name="Gilbert J.A."/>
            <person name="Pupko T."/>
            <person name="Shuman H.A."/>
            <person name="Segal G."/>
        </authorList>
    </citation>
    <scope>NUCLEOTIDE SEQUENCE [LARGE SCALE GENOMIC DNA]</scope>
    <source>
        <strain evidence="2 3">Mt.St.Helens-9</strain>
    </source>
</reference>
<organism evidence="2 3">
    <name type="scientific">Legionella spiritensis</name>
    <dbReference type="NCBI Taxonomy" id="452"/>
    <lineage>
        <taxon>Bacteria</taxon>
        <taxon>Pseudomonadati</taxon>
        <taxon>Pseudomonadota</taxon>
        <taxon>Gammaproteobacteria</taxon>
        <taxon>Legionellales</taxon>
        <taxon>Legionellaceae</taxon>
        <taxon>Legionella</taxon>
    </lineage>
</organism>
<proteinExistence type="predicted"/>
<dbReference type="OrthoDB" id="5651913at2"/>
<dbReference type="AlphaFoldDB" id="A0A0W0YYC0"/>
<sequence length="166" mass="19602">MRFFQNKCLEQIRDYCQGQSLESLQKLKEQYGDSIEKNSVQLDENEHLINELNVRISALSLNEDEDRERKERERQNNLDNLPSDPTERYLMMQTLNFDAHYGFISIDSEKNELERQRQEILKNCRSIQQEIHSCVQELRIVLSVFAEKSKAEKELASEQRSAYSPG</sequence>
<feature type="compositionally biased region" description="Basic and acidic residues" evidence="1">
    <location>
        <begin position="67"/>
        <end position="76"/>
    </location>
</feature>
<comment type="caution">
    <text evidence="2">The sequence shown here is derived from an EMBL/GenBank/DDBJ whole genome shotgun (WGS) entry which is preliminary data.</text>
</comment>
<name>A0A0W0YYC0_LEGSP</name>
<keyword evidence="3" id="KW-1185">Reference proteome</keyword>
<evidence type="ECO:0000313" key="3">
    <source>
        <dbReference type="Proteomes" id="UP000054877"/>
    </source>
</evidence>
<dbReference type="RefSeq" id="WP_058484419.1">
    <property type="nucleotide sequence ID" value="NZ_CAAAII010000006.1"/>
</dbReference>
<protein>
    <submittedName>
        <fullName evidence="2">Uncharacterized protein</fullName>
    </submittedName>
</protein>
<evidence type="ECO:0000256" key="1">
    <source>
        <dbReference type="SAM" id="MobiDB-lite"/>
    </source>
</evidence>
<evidence type="ECO:0000313" key="2">
    <source>
        <dbReference type="EMBL" id="KTD61909.1"/>
    </source>
</evidence>